<evidence type="ECO:0000313" key="2">
    <source>
        <dbReference type="Proteomes" id="UP001065174"/>
    </source>
</evidence>
<protein>
    <submittedName>
        <fullName evidence="1">DUF1573 domain-containing protein</fullName>
    </submittedName>
</protein>
<keyword evidence="2" id="KW-1185">Reference proteome</keyword>
<dbReference type="PANTHER" id="PTHR37833">
    <property type="entry name" value="LIPOPROTEIN-RELATED"/>
    <property type="match status" value="1"/>
</dbReference>
<dbReference type="PANTHER" id="PTHR37833:SF1">
    <property type="entry name" value="SIGNAL PEPTIDE PROTEIN"/>
    <property type="match status" value="1"/>
</dbReference>
<dbReference type="Proteomes" id="UP001065174">
    <property type="component" value="Chromosome"/>
</dbReference>
<sequence>MKHAIMICITVLSLSSFKVHDDNTTFSWNKTTHDFGKIALNNPVTTEFEFQNQGEDPIVIVSAKGSCGCTVASFTKGEILPGDYGKISATYNAAKIGTFNKSVTVTTNMGDPVTLQIKGEVIQ</sequence>
<evidence type="ECO:0000313" key="1">
    <source>
        <dbReference type="EMBL" id="UXP33076.1"/>
    </source>
</evidence>
<dbReference type="RefSeq" id="WP_262310505.1">
    <property type="nucleotide sequence ID" value="NZ_CP106679.1"/>
</dbReference>
<dbReference type="EMBL" id="CP106679">
    <property type="protein sequence ID" value="UXP33076.1"/>
    <property type="molecule type" value="Genomic_DNA"/>
</dbReference>
<accession>A0ABY6CRF2</accession>
<dbReference type="InterPro" id="IPR013783">
    <property type="entry name" value="Ig-like_fold"/>
</dbReference>
<dbReference type="Gene3D" id="2.60.40.10">
    <property type="entry name" value="Immunoglobulins"/>
    <property type="match status" value="1"/>
</dbReference>
<organism evidence="1 2">
    <name type="scientific">Reichenbachiella agarivorans</name>
    <dbReference type="NCBI Taxonomy" id="2979464"/>
    <lineage>
        <taxon>Bacteria</taxon>
        <taxon>Pseudomonadati</taxon>
        <taxon>Bacteroidota</taxon>
        <taxon>Cytophagia</taxon>
        <taxon>Cytophagales</taxon>
        <taxon>Reichenbachiellaceae</taxon>
        <taxon>Reichenbachiella</taxon>
    </lineage>
</organism>
<reference evidence="1" key="1">
    <citation type="submission" date="2022-09" db="EMBL/GenBank/DDBJ databases">
        <title>Comparative genomics and taxonomic characterization of three novel marine species of genus Reichenbachiella exhibiting antioxidant and polysaccharide degradation activities.</title>
        <authorList>
            <person name="Muhammad N."/>
            <person name="Lee Y.-J."/>
            <person name="Ko J."/>
            <person name="Kim S.-G."/>
        </authorList>
    </citation>
    <scope>NUCLEOTIDE SEQUENCE</scope>
    <source>
        <strain evidence="1">BKB1-1</strain>
    </source>
</reference>
<name>A0ABY6CRF2_9BACT</name>
<dbReference type="Pfam" id="PF07610">
    <property type="entry name" value="DUF1573"/>
    <property type="match status" value="1"/>
</dbReference>
<proteinExistence type="predicted"/>
<dbReference type="InterPro" id="IPR011467">
    <property type="entry name" value="DUF1573"/>
</dbReference>
<gene>
    <name evidence="1" type="ORF">N6H18_03790</name>
</gene>